<dbReference type="GO" id="GO:0009279">
    <property type="term" value="C:cell outer membrane"/>
    <property type="evidence" value="ECO:0007669"/>
    <property type="project" value="UniProtKB-SubCell"/>
</dbReference>
<keyword evidence="1" id="KW-0813">Transport</keyword>
<gene>
    <name evidence="4" type="ORF">GO816_04000</name>
</gene>
<keyword evidence="1" id="KW-0812">Transmembrane</keyword>
<dbReference type="Proteomes" id="UP000434850">
    <property type="component" value="Unassembled WGS sequence"/>
</dbReference>
<keyword evidence="2" id="KW-0732">Signal</keyword>
<comment type="subcellular location">
    <subcellularLocation>
        <location evidence="1">Cell outer membrane</location>
        <topology evidence="1">Multi-pass membrane protein</topology>
    </subcellularLocation>
</comment>
<protein>
    <submittedName>
        <fullName evidence="4">TonB-dependent receptor plug domain-containing protein</fullName>
    </submittedName>
</protein>
<dbReference type="AlphaFoldDB" id="A0A6I4I5A6"/>
<comment type="similarity">
    <text evidence="1">Belongs to the TonB-dependent receptor family.</text>
</comment>
<feature type="chain" id="PRO_5026189514" evidence="2">
    <location>
        <begin position="22"/>
        <end position="906"/>
    </location>
</feature>
<proteinExistence type="inferred from homology"/>
<comment type="caution">
    <text evidence="4">The sequence shown here is derived from an EMBL/GenBank/DDBJ whole genome shotgun (WGS) entry which is preliminary data.</text>
</comment>
<feature type="domain" description="TonB-dependent receptor plug" evidence="3">
    <location>
        <begin position="708"/>
        <end position="798"/>
    </location>
</feature>
<dbReference type="InterPro" id="IPR037066">
    <property type="entry name" value="Plug_dom_sf"/>
</dbReference>
<feature type="signal peptide" evidence="2">
    <location>
        <begin position="1"/>
        <end position="21"/>
    </location>
</feature>
<dbReference type="Pfam" id="PF07715">
    <property type="entry name" value="Plug"/>
    <property type="match status" value="1"/>
</dbReference>
<keyword evidence="1" id="KW-0998">Cell outer membrane</keyword>
<sequence>MNLKKPVAGFLVILVTLIATAFVKLDDDPIQKIASALEKWSSDAPFEKVYLQLDKPYYGVGDNIWFKAYVTVGGKHQLSALSGALNVELIDERDSVKQWVKLPVTSGVAWGDFALSDTLQEGNYRIRAYTNWMRNAGEEYFFQKNIAIGNAATNTVFTQASYTYSKLNNGQKVDAVINFSNLDKAPFAGNEVNYNVRINDKQILKGKGTTDTKGNLSISFINATSAPVTSGKITTDIKVADKKTVSKTINLTTTSGLADVQFFPESGYLVNGIRSRVAFKAVGANGLGVEVKGKVIDNTNKEVAEITTKHLGMGSFAFTPESGKTYKASLTYPDGSQNTVNLPASQNDGYVMLVNNTDAQNISIKIIGSSSMTGKSTYVIGQSGGVVCYAAKNTNGSINFGAQVAKNKFPSGIAQFTLFDASGQPINERIVFIQHQTDILKVGVSANKTAFAPREKVKINIAAKTNDDKPALGAFSAAVIDESKVPVKDADESGILSQILLTSDLKGYIEQPNYYFTDVNATTAADLDILMLTQGYRRFEWKALLAGQFPTIKYQPEKTLQIAGSIKTSGGKPVPNGKITLFTTAGGTFIIDTVADAQGRFAFKNMVFKDSIKFVLQARTAKGGKNVDIVLDKMPLPTTVKNKSMPDVQVNSSAALLTYLKNSKAQYDEEAKYGIGNHTIMLKEVTVTEKKKNPALANSANLNGAGNADQVITSDVLDKLGCVTIDQCLQGRLLGVIFRGGIPYSTRSQNQPMQLIVDGIYVESDFLSTIPPMNVASVEVLRTIGNTAIYGGRGSGGVLIINTKRGGEYNYDASQIYSPGIMTYTPKGFYTARQFYAPKYDDPKTNTAIADLRTTIHWESSLITSKDGNASFEYFNAGSKGTYRVVVEGINDDGYLGRTVFRYKVE</sequence>
<name>A0A6I4I5A6_9SPHI</name>
<keyword evidence="4" id="KW-0675">Receptor</keyword>
<dbReference type="RefSeq" id="WP_157540043.1">
    <property type="nucleotide sequence ID" value="NZ_WQLA01000001.1"/>
</dbReference>
<dbReference type="InterPro" id="IPR039426">
    <property type="entry name" value="TonB-dep_rcpt-like"/>
</dbReference>
<dbReference type="InterPro" id="IPR012910">
    <property type="entry name" value="Plug_dom"/>
</dbReference>
<evidence type="ECO:0000259" key="3">
    <source>
        <dbReference type="Pfam" id="PF07715"/>
    </source>
</evidence>
<dbReference type="SUPFAM" id="SSF56935">
    <property type="entry name" value="Porins"/>
    <property type="match status" value="1"/>
</dbReference>
<accession>A0A6I4I5A6</accession>
<dbReference type="Gene3D" id="2.170.130.10">
    <property type="entry name" value="TonB-dependent receptor, plug domain"/>
    <property type="match status" value="1"/>
</dbReference>
<keyword evidence="1" id="KW-0472">Membrane</keyword>
<dbReference type="OrthoDB" id="609485at2"/>
<reference evidence="4 5" key="1">
    <citation type="submission" date="2019-12" db="EMBL/GenBank/DDBJ databases">
        <title>Mucilaginibacter sp. HME9299 genome sequencing and assembly.</title>
        <authorList>
            <person name="Kang H."/>
            <person name="Kim H."/>
            <person name="Joh K."/>
        </authorList>
    </citation>
    <scope>NUCLEOTIDE SEQUENCE [LARGE SCALE GENOMIC DNA]</scope>
    <source>
        <strain evidence="4 5">HME9299</strain>
    </source>
</reference>
<organism evidence="4 5">
    <name type="scientific">Mucilaginibacter aquatilis</name>
    <dbReference type="NCBI Taxonomy" id="1517760"/>
    <lineage>
        <taxon>Bacteria</taxon>
        <taxon>Pseudomonadati</taxon>
        <taxon>Bacteroidota</taxon>
        <taxon>Sphingobacteriia</taxon>
        <taxon>Sphingobacteriales</taxon>
        <taxon>Sphingobacteriaceae</taxon>
        <taxon>Mucilaginibacter</taxon>
    </lineage>
</organism>
<dbReference type="Gene3D" id="2.60.40.1930">
    <property type="match status" value="1"/>
</dbReference>
<evidence type="ECO:0000313" key="5">
    <source>
        <dbReference type="Proteomes" id="UP000434850"/>
    </source>
</evidence>
<keyword evidence="5" id="KW-1185">Reference proteome</keyword>
<evidence type="ECO:0000256" key="1">
    <source>
        <dbReference type="PROSITE-ProRule" id="PRU01360"/>
    </source>
</evidence>
<evidence type="ECO:0000313" key="4">
    <source>
        <dbReference type="EMBL" id="MVN90280.1"/>
    </source>
</evidence>
<dbReference type="PROSITE" id="PS52016">
    <property type="entry name" value="TONB_DEPENDENT_REC_3"/>
    <property type="match status" value="1"/>
</dbReference>
<dbReference type="EMBL" id="WQLA01000001">
    <property type="protein sequence ID" value="MVN90280.1"/>
    <property type="molecule type" value="Genomic_DNA"/>
</dbReference>
<evidence type="ECO:0000256" key="2">
    <source>
        <dbReference type="SAM" id="SignalP"/>
    </source>
</evidence>
<keyword evidence="1" id="KW-1134">Transmembrane beta strand</keyword>